<evidence type="ECO:0000259" key="20">
    <source>
        <dbReference type="Pfam" id="PF12781"/>
    </source>
</evidence>
<keyword evidence="13" id="KW-0966">Cell projection</keyword>
<feature type="domain" description="Dynein heavy chain AAA module D4" evidence="19">
    <location>
        <begin position="2302"/>
        <end position="2551"/>
    </location>
</feature>
<keyword evidence="6" id="KW-0547">Nucleotide-binding</keyword>
<keyword evidence="11" id="KW-0505">Motor protein</keyword>
<dbReference type="FunFam" id="3.40.50.300:FF:002141">
    <property type="entry name" value="Dynein heavy chain"/>
    <property type="match status" value="1"/>
</dbReference>
<feature type="domain" description="Dynein heavy chain hydrolytic ATP-binding dynein motor region" evidence="17">
    <location>
        <begin position="1332"/>
        <end position="1668"/>
    </location>
</feature>
<dbReference type="Proteomes" id="UP000541610">
    <property type="component" value="Unassembled WGS sequence"/>
</dbReference>
<feature type="domain" description="Dynein heavy chain C-terminal" evidence="24">
    <location>
        <begin position="3636"/>
        <end position="3905"/>
    </location>
</feature>
<dbReference type="InterPro" id="IPR027417">
    <property type="entry name" value="P-loop_NTPase"/>
</dbReference>
<dbReference type="Pfam" id="PF12777">
    <property type="entry name" value="MT"/>
    <property type="match status" value="1"/>
</dbReference>
<dbReference type="Gene3D" id="1.20.140.100">
    <property type="entry name" value="Dynein heavy chain, N-terminal domain 2"/>
    <property type="match status" value="1"/>
</dbReference>
<dbReference type="GO" id="GO:0008017">
    <property type="term" value="F:microtubule binding"/>
    <property type="evidence" value="ECO:0007669"/>
    <property type="project" value="UniProtKB-ARBA"/>
</dbReference>
<dbReference type="InterPro" id="IPR024317">
    <property type="entry name" value="Dynein_heavy_chain_D4_dom"/>
</dbReference>
<dbReference type="Gene3D" id="1.10.8.1220">
    <property type="match status" value="1"/>
</dbReference>
<dbReference type="GO" id="GO:0045505">
    <property type="term" value="F:dynein intermediate chain binding"/>
    <property type="evidence" value="ECO:0007669"/>
    <property type="project" value="InterPro"/>
</dbReference>
<dbReference type="FunFam" id="1.20.920.20:FF:000001">
    <property type="entry name" value="dynein heavy chain 2, axonemal"/>
    <property type="match status" value="1"/>
</dbReference>
<dbReference type="Pfam" id="PF18199">
    <property type="entry name" value="Dynein_C"/>
    <property type="match status" value="1"/>
</dbReference>
<evidence type="ECO:0000313" key="26">
    <source>
        <dbReference type="Proteomes" id="UP000541610"/>
    </source>
</evidence>
<dbReference type="FunFam" id="1.10.8.710:FF:000001">
    <property type="entry name" value="Dynein axonemal heavy chain 2"/>
    <property type="match status" value="1"/>
</dbReference>
<evidence type="ECO:0000256" key="3">
    <source>
        <dbReference type="ARBA" id="ARBA00022490"/>
    </source>
</evidence>
<comment type="subcellular location">
    <subcellularLocation>
        <location evidence="1">Cytoplasm</location>
        <location evidence="1">Cytoskeleton</location>
        <location evidence="1">Cilium axoneme</location>
    </subcellularLocation>
</comment>
<dbReference type="InterPro" id="IPR041228">
    <property type="entry name" value="Dynein_C"/>
</dbReference>
<dbReference type="GO" id="GO:0036156">
    <property type="term" value="C:inner dynein arm"/>
    <property type="evidence" value="ECO:0007669"/>
    <property type="project" value="UniProtKB-ARBA"/>
</dbReference>
<proteinExistence type="inferred from homology"/>
<evidence type="ECO:0000256" key="10">
    <source>
        <dbReference type="ARBA" id="ARBA00023069"/>
    </source>
</evidence>
<evidence type="ECO:0000256" key="14">
    <source>
        <dbReference type="SAM" id="Coils"/>
    </source>
</evidence>
<reference evidence="25 26" key="1">
    <citation type="submission" date="2020-04" db="EMBL/GenBank/DDBJ databases">
        <title>Perkinsus olseni comparative genomics.</title>
        <authorList>
            <person name="Bogema D.R."/>
        </authorList>
    </citation>
    <scope>NUCLEOTIDE SEQUENCE [LARGE SCALE GENOMIC DNA]</scope>
    <source>
        <strain evidence="25">00978-12</strain>
    </source>
</reference>
<dbReference type="FunFam" id="1.10.287.2620:FF:000002">
    <property type="entry name" value="Dynein heavy chain 2, axonemal"/>
    <property type="match status" value="1"/>
</dbReference>
<dbReference type="FunFam" id="1.20.58.1120:FF:000001">
    <property type="entry name" value="dynein heavy chain 2, axonemal"/>
    <property type="match status" value="1"/>
</dbReference>
<dbReference type="OrthoDB" id="447173at2759"/>
<dbReference type="Pfam" id="PF03028">
    <property type="entry name" value="Dynein_heavy"/>
    <property type="match status" value="1"/>
</dbReference>
<keyword evidence="10" id="KW-0969">Cilium</keyword>
<comment type="similarity">
    <text evidence="2">Belongs to the dynein heavy chain family.</text>
</comment>
<dbReference type="GO" id="GO:0036159">
    <property type="term" value="P:inner dynein arm assembly"/>
    <property type="evidence" value="ECO:0007669"/>
    <property type="project" value="UniProtKB-ARBA"/>
</dbReference>
<dbReference type="InterPro" id="IPR035706">
    <property type="entry name" value="AAA_9"/>
</dbReference>
<dbReference type="GO" id="GO:0005874">
    <property type="term" value="C:microtubule"/>
    <property type="evidence" value="ECO:0007669"/>
    <property type="project" value="UniProtKB-KW"/>
</dbReference>
<dbReference type="InterPro" id="IPR041466">
    <property type="entry name" value="Dynein_AAA5_ext"/>
</dbReference>
<dbReference type="FunFam" id="3.20.180.20:FF:000001">
    <property type="entry name" value="Dynein axonemal heavy chain 5"/>
    <property type="match status" value="1"/>
</dbReference>
<evidence type="ECO:0000256" key="11">
    <source>
        <dbReference type="ARBA" id="ARBA00023175"/>
    </source>
</evidence>
<feature type="coiled-coil region" evidence="14">
    <location>
        <begin position="3082"/>
        <end position="3109"/>
    </location>
</feature>
<evidence type="ECO:0000259" key="18">
    <source>
        <dbReference type="Pfam" id="PF12777"/>
    </source>
</evidence>
<keyword evidence="5" id="KW-0677">Repeat</keyword>
<evidence type="ECO:0000256" key="2">
    <source>
        <dbReference type="ARBA" id="ARBA00008887"/>
    </source>
</evidence>
<dbReference type="InterPro" id="IPR041589">
    <property type="entry name" value="DNAH3_AAA_lid_1"/>
</dbReference>
<evidence type="ECO:0000256" key="12">
    <source>
        <dbReference type="ARBA" id="ARBA00023212"/>
    </source>
</evidence>
<dbReference type="EMBL" id="JABANP010000361">
    <property type="protein sequence ID" value="KAF4683530.1"/>
    <property type="molecule type" value="Genomic_DNA"/>
</dbReference>
<dbReference type="GO" id="GO:0051959">
    <property type="term" value="F:dynein light intermediate chain binding"/>
    <property type="evidence" value="ECO:0007669"/>
    <property type="project" value="InterPro"/>
</dbReference>
<dbReference type="InterPro" id="IPR043157">
    <property type="entry name" value="Dynein_AAA1S"/>
</dbReference>
<evidence type="ECO:0000256" key="8">
    <source>
        <dbReference type="ARBA" id="ARBA00023017"/>
    </source>
</evidence>
<evidence type="ECO:0000259" key="16">
    <source>
        <dbReference type="Pfam" id="PF08393"/>
    </source>
</evidence>
<dbReference type="Pfam" id="PF17852">
    <property type="entry name" value="Dynein_AAA_lid"/>
    <property type="match status" value="1"/>
</dbReference>
<dbReference type="InterPro" id="IPR043160">
    <property type="entry name" value="Dynein_C_barrel"/>
</dbReference>
<comment type="caution">
    <text evidence="25">The sequence shown here is derived from an EMBL/GenBank/DDBJ whole genome shotgun (WGS) entry which is preliminary data.</text>
</comment>
<keyword evidence="7" id="KW-0067">ATP-binding</keyword>
<keyword evidence="3" id="KW-0963">Cytoplasm</keyword>
<dbReference type="Pfam" id="PF12774">
    <property type="entry name" value="AAA_6"/>
    <property type="match status" value="1"/>
</dbReference>
<feature type="domain" description="Dynein heavy chain AAA 5 extension" evidence="21">
    <location>
        <begin position="1830"/>
        <end position="1945"/>
    </location>
</feature>
<dbReference type="FunFam" id="1.20.140.100:FF:000004">
    <property type="entry name" value="Dynein axonemal heavy chain 6"/>
    <property type="match status" value="1"/>
</dbReference>
<evidence type="ECO:0000313" key="25">
    <source>
        <dbReference type="EMBL" id="KAF4683530.1"/>
    </source>
</evidence>
<dbReference type="PANTHER" id="PTHR22878">
    <property type="entry name" value="DYNEIN HEAVY CHAIN 6, AXONEMAL-LIKE-RELATED"/>
    <property type="match status" value="1"/>
</dbReference>
<dbReference type="GO" id="GO:0060294">
    <property type="term" value="P:cilium movement involved in cell motility"/>
    <property type="evidence" value="ECO:0007669"/>
    <property type="project" value="UniProtKB-ARBA"/>
</dbReference>
<keyword evidence="8" id="KW-0243">Dynein</keyword>
<evidence type="ECO:0000259" key="21">
    <source>
        <dbReference type="Pfam" id="PF17852"/>
    </source>
</evidence>
<dbReference type="InterPro" id="IPR042228">
    <property type="entry name" value="Dynein_linker_3"/>
</dbReference>
<keyword evidence="12" id="KW-0206">Cytoskeleton</keyword>
<dbReference type="Gene3D" id="1.20.1270.280">
    <property type="match status" value="1"/>
</dbReference>
<dbReference type="Gene3D" id="1.10.8.710">
    <property type="match status" value="1"/>
</dbReference>
<evidence type="ECO:0000256" key="4">
    <source>
        <dbReference type="ARBA" id="ARBA00022701"/>
    </source>
</evidence>
<dbReference type="Pfam" id="PF08393">
    <property type="entry name" value="DHC_N2"/>
    <property type="match status" value="1"/>
</dbReference>
<evidence type="ECO:0000259" key="24">
    <source>
        <dbReference type="Pfam" id="PF18199"/>
    </source>
</evidence>
<protein>
    <submittedName>
        <fullName evidence="25">Dynein heavy chain 1, axonemal</fullName>
    </submittedName>
</protein>
<dbReference type="InterPro" id="IPR042222">
    <property type="entry name" value="Dynein_2_N"/>
</dbReference>
<dbReference type="InterPro" id="IPR041658">
    <property type="entry name" value="AAA_lid_11"/>
</dbReference>
<evidence type="ECO:0000256" key="5">
    <source>
        <dbReference type="ARBA" id="ARBA00022737"/>
    </source>
</evidence>
<dbReference type="FunFam" id="1.10.8.1220:FF:000001">
    <property type="entry name" value="Dynein axonemal heavy chain 5"/>
    <property type="match status" value="1"/>
</dbReference>
<dbReference type="Gene3D" id="3.40.50.300">
    <property type="entry name" value="P-loop containing nucleotide triphosphate hydrolases"/>
    <property type="match status" value="6"/>
</dbReference>
<evidence type="ECO:0000256" key="13">
    <source>
        <dbReference type="ARBA" id="ARBA00023273"/>
    </source>
</evidence>
<dbReference type="Gene3D" id="6.10.140.1060">
    <property type="match status" value="1"/>
</dbReference>
<feature type="domain" description="Dynein heavy chain region D6 P-loop" evidence="15">
    <location>
        <begin position="3411"/>
        <end position="3455"/>
    </location>
</feature>
<evidence type="ECO:0000259" key="19">
    <source>
        <dbReference type="Pfam" id="PF12780"/>
    </source>
</evidence>
<dbReference type="Gene3D" id="1.10.287.2620">
    <property type="match status" value="1"/>
</dbReference>
<gene>
    <name evidence="25" type="primary">DNAH1_2</name>
    <name evidence="25" type="ORF">FOZ60_009008</name>
</gene>
<dbReference type="InterPro" id="IPR024743">
    <property type="entry name" value="Dynein_HC_stalk"/>
</dbReference>
<dbReference type="InterPro" id="IPR035699">
    <property type="entry name" value="AAA_6"/>
</dbReference>
<feature type="domain" description="Dynein heavy chain coiled coil stalk" evidence="18">
    <location>
        <begin position="2565"/>
        <end position="2884"/>
    </location>
</feature>
<organism evidence="25 26">
    <name type="scientific">Perkinsus olseni</name>
    <name type="common">Perkinsus atlanticus</name>
    <dbReference type="NCBI Taxonomy" id="32597"/>
    <lineage>
        <taxon>Eukaryota</taxon>
        <taxon>Sar</taxon>
        <taxon>Alveolata</taxon>
        <taxon>Perkinsozoa</taxon>
        <taxon>Perkinsea</taxon>
        <taxon>Perkinsida</taxon>
        <taxon>Perkinsidae</taxon>
        <taxon>Perkinsus</taxon>
    </lineage>
</organism>
<dbReference type="InterPro" id="IPR026983">
    <property type="entry name" value="DHC"/>
</dbReference>
<dbReference type="Pfam" id="PF12780">
    <property type="entry name" value="AAA_8"/>
    <property type="match status" value="1"/>
</dbReference>
<dbReference type="Gene3D" id="1.20.58.1120">
    <property type="match status" value="1"/>
</dbReference>
<dbReference type="Gene3D" id="3.20.180.20">
    <property type="entry name" value="Dynein heavy chain, N-terminal domain 2"/>
    <property type="match status" value="1"/>
</dbReference>
<dbReference type="PANTHER" id="PTHR22878:SF68">
    <property type="entry name" value="DYNEIN HEAVY CHAIN 6, AXONEMAL-LIKE"/>
    <property type="match status" value="1"/>
</dbReference>
<evidence type="ECO:0000259" key="17">
    <source>
        <dbReference type="Pfam" id="PF12774"/>
    </source>
</evidence>
<evidence type="ECO:0000259" key="22">
    <source>
        <dbReference type="Pfam" id="PF17857"/>
    </source>
</evidence>
<dbReference type="Pfam" id="PF18198">
    <property type="entry name" value="AAA_lid_11"/>
    <property type="match status" value="1"/>
</dbReference>
<accession>A0A7J6NJ66</accession>
<evidence type="ECO:0000256" key="6">
    <source>
        <dbReference type="ARBA" id="ARBA00022741"/>
    </source>
</evidence>
<keyword evidence="9 14" id="KW-0175">Coiled coil</keyword>
<dbReference type="Gene3D" id="1.20.920.20">
    <property type="match status" value="1"/>
</dbReference>
<evidence type="ECO:0000256" key="9">
    <source>
        <dbReference type="ARBA" id="ARBA00023054"/>
    </source>
</evidence>
<feature type="domain" description="Dynein heavy chain linker" evidence="16">
    <location>
        <begin position="794"/>
        <end position="1199"/>
    </location>
</feature>
<feature type="domain" description="Dynein heavy chain 3 AAA+ lid" evidence="22">
    <location>
        <begin position="2158"/>
        <end position="2236"/>
    </location>
</feature>
<dbReference type="GO" id="GO:0005524">
    <property type="term" value="F:ATP binding"/>
    <property type="evidence" value="ECO:0007669"/>
    <property type="project" value="UniProtKB-KW"/>
</dbReference>
<feature type="domain" description="Dynein heavy chain AAA lid" evidence="23">
    <location>
        <begin position="3487"/>
        <end position="3628"/>
    </location>
</feature>
<dbReference type="Gene3D" id="1.10.8.720">
    <property type="entry name" value="Region D6 of dynein motor"/>
    <property type="match status" value="1"/>
</dbReference>
<dbReference type="FunFam" id="3.40.50.300:FF:001145">
    <property type="entry name" value="Putative dynein heavy chain"/>
    <property type="match status" value="1"/>
</dbReference>
<dbReference type="Pfam" id="PF12775">
    <property type="entry name" value="AAA_7"/>
    <property type="match status" value="1"/>
</dbReference>
<evidence type="ECO:0000256" key="7">
    <source>
        <dbReference type="ARBA" id="ARBA00022840"/>
    </source>
</evidence>
<dbReference type="InterPro" id="IPR013602">
    <property type="entry name" value="Dynein_heavy_linker"/>
</dbReference>
<dbReference type="Pfam" id="PF12781">
    <property type="entry name" value="AAA_9"/>
    <property type="match status" value="1"/>
</dbReference>
<dbReference type="FunFam" id="1.10.8.720:FF:000001">
    <property type="entry name" value="dynein heavy chain 7, axonemal"/>
    <property type="match status" value="1"/>
</dbReference>
<dbReference type="SUPFAM" id="SSF52540">
    <property type="entry name" value="P-loop containing nucleoside triphosphate hydrolases"/>
    <property type="match status" value="4"/>
</dbReference>
<dbReference type="Gene3D" id="3.10.490.20">
    <property type="match status" value="1"/>
</dbReference>
<dbReference type="GO" id="GO:0008569">
    <property type="term" value="F:minus-end-directed microtubule motor activity"/>
    <property type="evidence" value="ECO:0007669"/>
    <property type="project" value="InterPro"/>
</dbReference>
<dbReference type="InterPro" id="IPR042219">
    <property type="entry name" value="AAA_lid_11_sf"/>
</dbReference>
<sequence>MTDQSCTGCERQFPPTGRLTNRASPIAVCGGSRMLAFEKASRLPLEIFDDASFWMRTPHEWNEFIRTMGGRPLAGRYLFKEEGKIGVLRDCYVYSFDETTGKANISWKDSARTSSDDKQALSPMFLCIHGENPSLFADRLKAAVTRRRYAESQIRLRMLIEEDSLAGTSPQVYHDLSWMQRILSFSLPSSVGDFSYELADWVDAMVVEVQKNYSNEMKRMMLTRSMATTAATADLLRDIAEYRSVKHQVLTFAGVSLRSRAEVVSALHSTILLCDELASIRSPLLVDEEALTRSLTLEQFNSIHDLHIAQMAYVRDLWLPAVKVAVVKDLMSAGMTRYDFNESNFIRYLQSPLRRVLLLVQFLLSEALKGIYVEAVEKFAAFFEARTPGEYAVDDSVGECGALFVTEVVVSQREVVKEAPPPAAEEEGKSAEDRKPEIEYVPCFAFARSPAEFAEAAEEIYNKSIVAVDNLSSVERLLFPNMVRDDELSKGFRDHDQWVEEGRSRVRASILAHEKWLDEYLRSFTDLEDVLAIDVEAELEEYRSSEEPVSANEVKKIVAAKLRRREEVLMRLPTRSVRIGMFEIGFGEIAHGIAEKLLAVAEGILRIEGDKLKEKMMAEIQPKYDEIFDKLACEIPDIETVSEMTEFLTHLPAEVAKVEGEVEECVEMYEAVGTFGTIYELDKDTLDLRWIMYGRPGEIVSRATKLSEKLSVDREKFCEEQASSQDTFEGLIDNLEEEVVSFSVHDKLGDVEKVSGLLEDLQERLEAAVNQARLFNSRETLFNRDTTDYSRLGKICRDFEPYVNLWRTAFNWHKNKIVWRKGPFGDIDARHCEGEVNGGIKLMYKTIRKLKEDASLQSICSIAEQVRKELEDFKPYVPVVVGLRNGGMRGRHWEMISEKIGCTVGPEMEPFTLEALLERGIDKFSEEIAEVGDRAGKEWALEKQLEAMKAEWEGIYFDVKEEYRNTGTYILKGSDEALNLLDEHIVTVQAMQFSLYKKVFEEDIDSWAERLMRVSETLDEWLKLQRAWMYLQPIFDSEDIVKQLPSESKRFRNVDQKWRKTMADAHQNSKVVEICASEGLLEKFREANVILETVQKGLEDYLESKRALFARFYFLANEELLEILSQTKDPTRVQPFLNKVFEAMSKLTFEGDNEITQMHSAEGEIIDYVTAVLTRGINVESWMSGVEKEMREAVREVLFRAVVSYEESPRSQWVLDHAAQAVLNGSQVHWTAEVEDAIQENRVQEYHAQCQKQLLDLVALIRRGLSKAQRTAIGALIVIDVHAKDVVQKLHAEGVSECSAFEWISQLRYYWEEDDTGRENMWVKCVRTEFPYGYEYLGNTMRLVITPLTDMCYMTLMGAQSLNLGGAPAGPAGTGKTETTKDLAKALAKQCVVFNCSPEMDYLMDGGFGEVIKVENPGIDPGAASMSSTVSTSKCLSVIAQQLLVLFGAKASLASYSQTKELEFEGSMIVMKPTFNVFITMNPGYAGRTELPDNLAALFRPMAMMVPDYALIAEIMLYAYGFEAAREYARKMVGTFKLSSEQLSAQDHYDYGMRAVKSTIDACGLLKRTLGDQLGEDQIVLRALRDVNVPKFLQDDLPLFENIISDLFPTTERPKVDYGNLSAALDEVFKKNNVQGTEWFVVKVVQLLDTLKVRHGMMLVGPTGAGKTTNYRMLQQTMTKLKKDGDAGYECVQTHILNPKAITQAQLYGAFDEVTHEWSDGIASELLRRAVNDNKAGSPDNQWSMNTVLDDNKKLCLTSGEIISLTPEVRMIFEVEDLAVASPATVSRCGMVFMEPTALGLEPLVECWIERLPGNFTDDIKQHLRRWTRDFCLPAITFVRRNTKEIASTVDNNLLQAFFRLMDCFFEKYVAKEGRKVTPADVSKLGSDYLQDIFLFCAVWSIGASCDADSRPKFSRWFIGHGEDMGFDRTLLRMNTSGCVYEMCCAPFEVEDSQVPGYKWTKWLDTVPHFEIPRNAAYDAIVVPTIDSIQLTHVMGKLVTAGNHVLIFGNTGTGKSIHTAQWLQKEAPETYQSVFVNFSAQTHVNQLQDLIDSKTEKRRRGVFGPPAGKQLVIFVDDLNMPQKEYYGAQPPIELLRQWHDHGGWYDRKELTFQAIIDTTYITAMGPPGGGRTFITERLKRHHNMICAIDMQRALKDPLVSAAYDIFEMVHRELLPTPAKSHYTFNLRDIWKVFQGICSLSPKKVSEVVVVVRCWCHENTRVYGDRLINDEDRAWFNSQCRQRIPLFKGPTEEEVYDKPSLVFGDFLSTGDEKYYVEVEDLSKIQATMETYLDDYNNSNTHQMPLVMFFNACEHVARICRVIRQPSGNALLLGVGGSGRQSLSRLASFISDFEYGMNEFRDDLRKCLLVSGCDNKPQMFLFCDTQIVNEQMVEAINNVLNSGDVPNLYKLEDMDAISQTCRAACTQAGLQPTKTNLFNTYLTRVKRNIHVVLAFSPVGDAFRTRLRMFPSLVNCCTIDWFAEWPADALYSVAKQQLIADDTKLPNTEGVLVTFRVVHQSVEAASLRFKAELKRHCYVTPTSYLTLISNFKKILGDKRLEVETLRQRFQSGLDKLSEAGQAVAVMETELVAMQPVLEKTSKEVAEMMVVITEDKAKAAVTKEAVAKQEKEATAQAAVAQEIKDDAQKDLDEALPALEVAVQCLKSLKLSHIQEVKALANPPGGVKLTLEAICIMFEVKPTMKNDPERPGKKIADYWESAKSQVISNIEPYINREDFDPAAIKKASVACEALCMWARAMFKYHHVARSVEPKRQKLMAAEEELSVTMGQLEAARAELKGVEDKLAKLEKDYNDAVAKQEQLKHDMEQCAVKLERANKLIGGLGGEKDRWTSNVKSLSEKYELLPGDALIAAGMVSYAGPFVASYRTGFEHEWMETCEKEGVEHSPGCRMLEVLGEPVKIQQWVVCSLPQDTLSVENAIIIDTSRRWPLMIDPQRQANKFIKNLGKPQSEAGIETCKLSDPNFLRTLELGIQFGKWILLENVGEELDPALEPILLQQKIKDGSGYVIKLGDKTVTYAESFRLFITTTLPNPHYSPETSVKVTLLNFAITMDGLVDQMLGIVVAKEAPELEEKKAKLLKDNADMAKQLKSIEDEILRLLASSEGDILEDETLINTLAVSKETSAVINTKGGGGQEKEIDEARTSYRPVAFRSSLIFFCIVELITIDPMYQFSLQWYQNLLSMGIDNAPKSEVLNERLNILNDFLTYSVYQNVCRALFEAHKLLFSFSLCLKILQGNNEIDEAELGFLLTGPRGKAEGPAEPPAEWIGPTEWNEILTLSTLPAFKGLADTVAANTDGFRRIYDDPEAHKCPLPAGLDEALDSLQKMLVLRTIRPGKITNAVVEYVTEKLGRKFVEPPTFDIALSYGDSTCLTPLIFVLSAGSDPVADMLTFAEEKAHVESLEQICEQLSGEDVNPTFRLWLTSMPSKAFPPLLLQNGVKMTNEPPKGLRANLLRSYAGLDDKTLNDCSKPEAFQPLLFGFCFFHAVVQERRKFGPIGWNIPYGFTMEDLMVCRRQLKLFIDDYDEIPYKVLNYLGAAINYGGRVTDDKDKRLIECILRTFICPDVVERRGSEGYKYSASGLYYCPDGGTQEAFMDYIKSLPLEPSPEVFGMHENCSIAFAKQESAELLAGILSMAPQTGSGASGQSTADVMSGVAEEVLSKVPPLFDMLAVEEAYPPLYEESMNTVLRQEVLSLGVSVSWIHLARKALKGLVVMSESLEKMGNAFLTNQVPEAWSDRGFLSLKPLSSWISDLIDRVTFMEKWVRSGVPPAFWISGLFFPQAFLTGTLQNFSRAKKVAIDRLAFDFTILDDREVGQITERASEGVYVYGIFLEGCRWDSTTHLLAESLPKELFCELPPIHFLPVVDREQPKSILQCPIYKVVSRRGTLLTTGPFDKLRPLH</sequence>
<evidence type="ECO:0000259" key="15">
    <source>
        <dbReference type="Pfam" id="PF03028"/>
    </source>
</evidence>
<keyword evidence="4" id="KW-0493">Microtubule</keyword>
<name>A0A7J6NJ66_PEROL</name>
<evidence type="ECO:0000259" key="23">
    <source>
        <dbReference type="Pfam" id="PF18198"/>
    </source>
</evidence>
<feature type="coiled-coil region" evidence="14">
    <location>
        <begin position="751"/>
        <end position="778"/>
    </location>
</feature>
<feature type="domain" description="Dynein heavy chain ATP-binding dynein motor region" evidence="20">
    <location>
        <begin position="2917"/>
        <end position="3141"/>
    </location>
</feature>
<feature type="coiled-coil region" evidence="14">
    <location>
        <begin position="2773"/>
        <end position="2821"/>
    </location>
</feature>
<evidence type="ECO:0000256" key="1">
    <source>
        <dbReference type="ARBA" id="ARBA00004430"/>
    </source>
</evidence>
<dbReference type="Pfam" id="PF17857">
    <property type="entry name" value="AAA_lid_1"/>
    <property type="match status" value="1"/>
</dbReference>
<dbReference type="FunFam" id="3.10.490.20:FF:000009">
    <property type="entry name" value="Dynein heavy chain 4"/>
    <property type="match status" value="1"/>
</dbReference>
<dbReference type="InterPro" id="IPR004273">
    <property type="entry name" value="Dynein_heavy_D6_P-loop"/>
</dbReference>